<reference evidence="1" key="1">
    <citation type="submission" date="2024-03" db="EMBL/GenBank/DDBJ databases">
        <title>Diverse circular DNA viruses in blood, oral, and fecal samples of captive lemurs.</title>
        <authorList>
            <person name="Paietta E.N."/>
            <person name="Kraberger S."/>
            <person name="Lund M.C."/>
            <person name="Custer J.M."/>
            <person name="Vargas K.M."/>
            <person name="Ehmke E.E."/>
            <person name="Yoder A.D."/>
            <person name="Varsani A."/>
        </authorList>
    </citation>
    <scope>NUCLEOTIDE SEQUENCE</scope>
    <source>
        <strain evidence="1">Duke_21_70</strain>
        <strain evidence="2">Duke_24FS_77</strain>
        <strain evidence="3">Duke_25FF_1177</strain>
        <strain evidence="4">Duke_25FS_97</strain>
        <strain evidence="5">Duke_26_60</strain>
    </source>
</reference>
<organism evidence="1">
    <name type="scientific">Dulem virus 188</name>
    <dbReference type="NCBI Taxonomy" id="3145665"/>
    <lineage>
        <taxon>Viruses</taxon>
        <taxon>Monodnaviria</taxon>
        <taxon>Sangervirae</taxon>
        <taxon>Phixviricota</taxon>
        <taxon>Malgrandaviricetes</taxon>
        <taxon>Petitvirales</taxon>
        <taxon>Microviridae</taxon>
        <taxon>Microvirus</taxon>
    </lineage>
</organism>
<dbReference type="EMBL" id="PP511411">
    <property type="protein sequence ID" value="XCD04005.1"/>
    <property type="molecule type" value="Genomic_DNA"/>
</dbReference>
<protein>
    <submittedName>
        <fullName evidence="1">Uncharacterized protein</fullName>
    </submittedName>
</protein>
<name>A0AAU8AVM9_9VIRU</name>
<accession>A0AAU8AVM9</accession>
<evidence type="ECO:0000313" key="2">
    <source>
        <dbReference type="EMBL" id="XCD05371.1"/>
    </source>
</evidence>
<evidence type="ECO:0000313" key="5">
    <source>
        <dbReference type="EMBL" id="XCD06956.1"/>
    </source>
</evidence>
<sequence>MFIWCVFADGHYLCDFSEYEEADVLACSMKSLFLRKGLDINIEIRKEFY</sequence>
<evidence type="ECO:0000313" key="3">
    <source>
        <dbReference type="EMBL" id="XCD06030.1"/>
    </source>
</evidence>
<proteinExistence type="predicted"/>
<evidence type="ECO:0000313" key="1">
    <source>
        <dbReference type="EMBL" id="XCD04005.1"/>
    </source>
</evidence>
<dbReference type="EMBL" id="PP511668">
    <property type="protein sequence ID" value="XCD06413.1"/>
    <property type="molecule type" value="Genomic_DNA"/>
</dbReference>
<dbReference type="EMBL" id="PP511625">
    <property type="protein sequence ID" value="XCD06030.1"/>
    <property type="molecule type" value="Genomic_DNA"/>
</dbReference>
<dbReference type="EMBL" id="PP511551">
    <property type="protein sequence ID" value="XCD05371.1"/>
    <property type="molecule type" value="Genomic_DNA"/>
</dbReference>
<evidence type="ECO:0000313" key="4">
    <source>
        <dbReference type="EMBL" id="XCD06413.1"/>
    </source>
</evidence>
<dbReference type="EMBL" id="PP511732">
    <property type="protein sequence ID" value="XCD06956.1"/>
    <property type="molecule type" value="Genomic_DNA"/>
</dbReference>